<dbReference type="OrthoDB" id="6711433at2"/>
<keyword evidence="3 5" id="KW-0732">Signal</keyword>
<keyword evidence="8" id="KW-1185">Reference proteome</keyword>
<evidence type="ECO:0000313" key="7">
    <source>
        <dbReference type="EMBL" id="TCM69080.1"/>
    </source>
</evidence>
<keyword evidence="4" id="KW-0281">Fimbrium</keyword>
<protein>
    <submittedName>
        <fullName evidence="7">Type 1 fimbria pilin</fullName>
    </submittedName>
</protein>
<comment type="caution">
    <text evidence="7">The sequence shown here is derived from an EMBL/GenBank/DDBJ whole genome shotgun (WGS) entry which is preliminary data.</text>
</comment>
<proteinExistence type="inferred from homology"/>
<dbReference type="InterPro" id="IPR000259">
    <property type="entry name" value="Adhesion_dom_fimbrial"/>
</dbReference>
<dbReference type="Proteomes" id="UP000294963">
    <property type="component" value="Unassembled WGS sequence"/>
</dbReference>
<name>A0A4R1Y214_ACICA</name>
<dbReference type="PANTHER" id="PTHR33420:SF3">
    <property type="entry name" value="FIMBRIAL SUBUNIT ELFA"/>
    <property type="match status" value="1"/>
</dbReference>
<organism evidence="7 8">
    <name type="scientific">Acinetobacter calcoaceticus</name>
    <dbReference type="NCBI Taxonomy" id="471"/>
    <lineage>
        <taxon>Bacteria</taxon>
        <taxon>Pseudomonadati</taxon>
        <taxon>Pseudomonadota</taxon>
        <taxon>Gammaproteobacteria</taxon>
        <taxon>Moraxellales</taxon>
        <taxon>Moraxellaceae</taxon>
        <taxon>Acinetobacter</taxon>
        <taxon>Acinetobacter calcoaceticus/baumannii complex</taxon>
    </lineage>
</organism>
<sequence length="354" mass="38510">MKLLSILSIAPILFILGQVQSANAACTTQYGGLSPDSTILNGSIPNTPSNGVYWPNPNPPAKITGYSLVDCSLDVPSFSALKTSWFYAGYDGSNIDVRTSKNIAGRTYYKIKQSSDAFADEYGYITFRIQDTGSGPGPLEINPNGNNIFNKVSNQSSTQGINILDLKIFFDRAPTTAINISNLRLGALFLTLERSGKPTVTQGQYARVSFNYAPPPRPTCDVTSQNVKLATITTNALKNTGDEAALTRFTVTATCPMQAAGQMLEAKMQDNTEISNNGLILTNSNKVSNVGLKIYDQLNNKPIQFNQYFDYGRFDTAVSTRVLKNFYVKYYKTNANPTVAGPVNGQATISVVYK</sequence>
<dbReference type="GO" id="GO:0009289">
    <property type="term" value="C:pilus"/>
    <property type="evidence" value="ECO:0007669"/>
    <property type="project" value="UniProtKB-SubCell"/>
</dbReference>
<gene>
    <name evidence="7" type="ORF">EC844_10323</name>
</gene>
<dbReference type="InterPro" id="IPR008966">
    <property type="entry name" value="Adhesion_dom_sf"/>
</dbReference>
<evidence type="ECO:0000256" key="3">
    <source>
        <dbReference type="ARBA" id="ARBA00022729"/>
    </source>
</evidence>
<dbReference type="InterPro" id="IPR050263">
    <property type="entry name" value="Bact_Fimbrial_Adh_Pro"/>
</dbReference>
<feature type="signal peptide" evidence="5">
    <location>
        <begin position="1"/>
        <end position="24"/>
    </location>
</feature>
<dbReference type="SUPFAM" id="SSF49401">
    <property type="entry name" value="Bacterial adhesins"/>
    <property type="match status" value="1"/>
</dbReference>
<feature type="chain" id="PRO_5020705258" evidence="5">
    <location>
        <begin position="25"/>
        <end position="354"/>
    </location>
</feature>
<reference evidence="7 8" key="1">
    <citation type="submission" date="2019-03" db="EMBL/GenBank/DDBJ databases">
        <title>Genomic analyses of the natural microbiome of Caenorhabditis elegans.</title>
        <authorList>
            <person name="Samuel B."/>
        </authorList>
    </citation>
    <scope>NUCLEOTIDE SEQUENCE [LARGE SCALE GENOMIC DNA]</scope>
    <source>
        <strain evidence="7 8">JUb89</strain>
    </source>
</reference>
<comment type="subcellular location">
    <subcellularLocation>
        <location evidence="1">Fimbrium</location>
    </subcellularLocation>
</comment>
<accession>A0A4R1Y214</accession>
<dbReference type="AlphaFoldDB" id="A0A4R1Y214"/>
<evidence type="ECO:0000313" key="8">
    <source>
        <dbReference type="Proteomes" id="UP000294963"/>
    </source>
</evidence>
<dbReference type="Pfam" id="PF00419">
    <property type="entry name" value="Fimbrial"/>
    <property type="match status" value="1"/>
</dbReference>
<dbReference type="Gene3D" id="2.60.40.1090">
    <property type="entry name" value="Fimbrial-type adhesion domain"/>
    <property type="match status" value="1"/>
</dbReference>
<evidence type="ECO:0000256" key="2">
    <source>
        <dbReference type="ARBA" id="ARBA00006671"/>
    </source>
</evidence>
<dbReference type="EMBL" id="SLVJ01000003">
    <property type="protein sequence ID" value="TCM69080.1"/>
    <property type="molecule type" value="Genomic_DNA"/>
</dbReference>
<evidence type="ECO:0000256" key="1">
    <source>
        <dbReference type="ARBA" id="ARBA00004561"/>
    </source>
</evidence>
<dbReference type="GO" id="GO:0043709">
    <property type="term" value="P:cell adhesion involved in single-species biofilm formation"/>
    <property type="evidence" value="ECO:0007669"/>
    <property type="project" value="TreeGrafter"/>
</dbReference>
<feature type="domain" description="Fimbrial-type adhesion" evidence="6">
    <location>
        <begin position="218"/>
        <end position="353"/>
    </location>
</feature>
<evidence type="ECO:0000259" key="6">
    <source>
        <dbReference type="Pfam" id="PF00419"/>
    </source>
</evidence>
<dbReference type="PANTHER" id="PTHR33420">
    <property type="entry name" value="FIMBRIAL SUBUNIT ELFA-RELATED"/>
    <property type="match status" value="1"/>
</dbReference>
<evidence type="ECO:0000256" key="4">
    <source>
        <dbReference type="ARBA" id="ARBA00023263"/>
    </source>
</evidence>
<comment type="similarity">
    <text evidence="2">Belongs to the fimbrial protein family.</text>
</comment>
<dbReference type="InterPro" id="IPR036937">
    <property type="entry name" value="Adhesion_dom_fimbrial_sf"/>
</dbReference>
<evidence type="ECO:0000256" key="5">
    <source>
        <dbReference type="SAM" id="SignalP"/>
    </source>
</evidence>